<dbReference type="GO" id="GO:0005681">
    <property type="term" value="C:spliceosomal complex"/>
    <property type="evidence" value="ECO:0007669"/>
    <property type="project" value="InterPro"/>
</dbReference>
<keyword evidence="5" id="KW-1185">Reference proteome</keyword>
<evidence type="ECO:0000313" key="5">
    <source>
        <dbReference type="Proteomes" id="UP000785679"/>
    </source>
</evidence>
<evidence type="ECO:0000259" key="3">
    <source>
        <dbReference type="Pfam" id="PF02731"/>
    </source>
</evidence>
<sequence length="455" mass="51581">MKAYSLVKMDGTLANPAKKLTELQNAVLTRPTDDQRSKNLESTRQALSLSVQRKIEPAYASSIAHKPQQDIQYIKYTANPTMNGRPQQSEQRIIQLSTVQEDPLEPPRHKHKRIPRSAPSPPPVIMRSPPRKLTAQDQQDWKIPPCISNWKNAKGYTIPLHMRLQADGRTLQDTSVNERHALFSDSLYAAERQARKEVEERSKVQETIKVALAAKREREIREAATLARAEKAGLMASSISKFNSELRRDETPAESVSGKKRSSGKEERELEEAKKERDALRYQRKREIERDRRMEVAGKKNSKTTRDEERDISEKIALGQAQPSSRETMFDQRLFNQTSGLDTGFGEDDDYNLYDKPLFTDRTAASIYKNVKEVPVDDEGEAGVPAQQQQGESQQKSVQQPNRGFEGTDYTKGARTKPVEFEKRKLEGEDDGKLGHGGLVESNRAAEANKRAKKE</sequence>
<dbReference type="PANTHER" id="PTHR12096">
    <property type="entry name" value="NUCLEAR PROTEIN SKIP-RELATED"/>
    <property type="match status" value="1"/>
</dbReference>
<feature type="compositionally biased region" description="Basic and acidic residues" evidence="2">
    <location>
        <begin position="263"/>
        <end position="314"/>
    </location>
</feature>
<comment type="caution">
    <text evidence="4">The sequence shown here is derived from an EMBL/GenBank/DDBJ whole genome shotgun (WGS) entry which is preliminary data.</text>
</comment>
<feature type="compositionally biased region" description="Basic and acidic residues" evidence="2">
    <location>
        <begin position="417"/>
        <end position="434"/>
    </location>
</feature>
<dbReference type="EMBL" id="RRYP01009657">
    <property type="protein sequence ID" value="TNV78914.1"/>
    <property type="molecule type" value="Genomic_DNA"/>
</dbReference>
<feature type="region of interest" description="Disordered" evidence="2">
    <location>
        <begin position="244"/>
        <end position="352"/>
    </location>
</feature>
<proteinExistence type="inferred from homology"/>
<dbReference type="AlphaFoldDB" id="A0A8J8NQH9"/>
<feature type="compositionally biased region" description="Low complexity" evidence="2">
    <location>
        <begin position="387"/>
        <end position="400"/>
    </location>
</feature>
<evidence type="ECO:0000256" key="2">
    <source>
        <dbReference type="SAM" id="MobiDB-lite"/>
    </source>
</evidence>
<feature type="domain" description="SKI-interacting protein SKIP SNW" evidence="3">
    <location>
        <begin position="72"/>
        <end position="231"/>
    </location>
</feature>
<reference evidence="4" key="1">
    <citation type="submission" date="2019-06" db="EMBL/GenBank/DDBJ databases">
        <authorList>
            <person name="Zheng W."/>
        </authorList>
    </citation>
    <scope>NUCLEOTIDE SEQUENCE</scope>
    <source>
        <strain evidence="4">QDHG01</strain>
    </source>
</reference>
<dbReference type="Proteomes" id="UP000785679">
    <property type="component" value="Unassembled WGS sequence"/>
</dbReference>
<accession>A0A8J8NQH9</accession>
<gene>
    <name evidence="4" type="ORF">FGO68_gene7166</name>
</gene>
<evidence type="ECO:0000313" key="4">
    <source>
        <dbReference type="EMBL" id="TNV78914.1"/>
    </source>
</evidence>
<evidence type="ECO:0000256" key="1">
    <source>
        <dbReference type="ARBA" id="ARBA00010197"/>
    </source>
</evidence>
<dbReference type="OrthoDB" id="666364at2759"/>
<protein>
    <recommendedName>
        <fullName evidence="3">SKI-interacting protein SKIP SNW domain-containing protein</fullName>
    </recommendedName>
</protein>
<dbReference type="InterPro" id="IPR004015">
    <property type="entry name" value="SKI-int_prot_SKIP_SNW-dom"/>
</dbReference>
<dbReference type="InterPro" id="IPR017862">
    <property type="entry name" value="SKI-int_prot_SKIP"/>
</dbReference>
<name>A0A8J8NQH9_HALGN</name>
<feature type="region of interest" description="Disordered" evidence="2">
    <location>
        <begin position="376"/>
        <end position="455"/>
    </location>
</feature>
<dbReference type="Pfam" id="PF02731">
    <property type="entry name" value="SKIP_SNW"/>
    <property type="match status" value="1"/>
</dbReference>
<organism evidence="4 5">
    <name type="scientific">Halteria grandinella</name>
    <dbReference type="NCBI Taxonomy" id="5974"/>
    <lineage>
        <taxon>Eukaryota</taxon>
        <taxon>Sar</taxon>
        <taxon>Alveolata</taxon>
        <taxon>Ciliophora</taxon>
        <taxon>Intramacronucleata</taxon>
        <taxon>Spirotrichea</taxon>
        <taxon>Stichotrichia</taxon>
        <taxon>Sporadotrichida</taxon>
        <taxon>Halteriidae</taxon>
        <taxon>Halteria</taxon>
    </lineage>
</organism>
<dbReference type="GO" id="GO:0000398">
    <property type="term" value="P:mRNA splicing, via spliceosome"/>
    <property type="evidence" value="ECO:0007669"/>
    <property type="project" value="InterPro"/>
</dbReference>
<feature type="region of interest" description="Disordered" evidence="2">
    <location>
        <begin position="103"/>
        <end position="138"/>
    </location>
</feature>
<comment type="similarity">
    <text evidence="1">Belongs to the SNW family.</text>
</comment>